<dbReference type="OrthoDB" id="3542815at2759"/>
<name>A0A1D9QJJ2_SCLS1</name>
<feature type="compositionally biased region" description="Low complexity" evidence="1">
    <location>
        <begin position="1"/>
        <end position="12"/>
    </location>
</feature>
<accession>A0A1D9QJJ2</accession>
<dbReference type="Proteomes" id="UP000177798">
    <property type="component" value="Chromosome 14"/>
</dbReference>
<feature type="region of interest" description="Disordered" evidence="1">
    <location>
        <begin position="141"/>
        <end position="182"/>
    </location>
</feature>
<proteinExistence type="predicted"/>
<feature type="region of interest" description="Disordered" evidence="1">
    <location>
        <begin position="88"/>
        <end position="129"/>
    </location>
</feature>
<feature type="compositionally biased region" description="Low complexity" evidence="1">
    <location>
        <begin position="141"/>
        <end position="152"/>
    </location>
</feature>
<reference evidence="3" key="1">
    <citation type="journal article" date="2017" name="Genome Biol. Evol.">
        <title>The complete genome sequence of the phytopathogenic fungus Sclerotinia sclerotiorum reveals insights into the genome architecture of broad host range pathogens.</title>
        <authorList>
            <person name="Derbyshire M."/>
            <person name="Denton-Giles M."/>
            <person name="Hegedus D."/>
            <person name="Seifbarghy S."/>
            <person name="Rollins J."/>
            <person name="van Kan J."/>
            <person name="Seidl M.F."/>
            <person name="Faino L."/>
            <person name="Mbengue M."/>
            <person name="Navaud O."/>
            <person name="Raffaele S."/>
            <person name="Hammond-Kosack K."/>
            <person name="Heard S."/>
            <person name="Oliver R."/>
        </authorList>
    </citation>
    <scope>NUCLEOTIDE SEQUENCE [LARGE SCALE GENOMIC DNA]</scope>
    <source>
        <strain evidence="3">ATCC 18683 / 1980 / Ss-1</strain>
    </source>
</reference>
<feature type="compositionally biased region" description="Polar residues" evidence="1">
    <location>
        <begin position="169"/>
        <end position="182"/>
    </location>
</feature>
<dbReference type="EMBL" id="CP017827">
    <property type="protein sequence ID" value="APA14972.1"/>
    <property type="molecule type" value="Genomic_DNA"/>
</dbReference>
<organism evidence="2 3">
    <name type="scientific">Sclerotinia sclerotiorum (strain ATCC 18683 / 1980 / Ss-1)</name>
    <name type="common">White mold</name>
    <name type="synonym">Whetzelinia sclerotiorum</name>
    <dbReference type="NCBI Taxonomy" id="665079"/>
    <lineage>
        <taxon>Eukaryota</taxon>
        <taxon>Fungi</taxon>
        <taxon>Dikarya</taxon>
        <taxon>Ascomycota</taxon>
        <taxon>Pezizomycotina</taxon>
        <taxon>Leotiomycetes</taxon>
        <taxon>Helotiales</taxon>
        <taxon>Sclerotiniaceae</taxon>
        <taxon>Sclerotinia</taxon>
    </lineage>
</organism>
<feature type="compositionally biased region" description="Polar residues" evidence="1">
    <location>
        <begin position="19"/>
        <end position="32"/>
    </location>
</feature>
<feature type="compositionally biased region" description="Polar residues" evidence="1">
    <location>
        <begin position="43"/>
        <end position="54"/>
    </location>
</feature>
<dbReference type="AlphaFoldDB" id="A0A1D9QJJ2"/>
<dbReference type="KEGG" id="ssl:SS1G_13691"/>
<evidence type="ECO:0000256" key="1">
    <source>
        <dbReference type="SAM" id="MobiDB-lite"/>
    </source>
</evidence>
<feature type="region of interest" description="Disordered" evidence="1">
    <location>
        <begin position="1"/>
        <end position="76"/>
    </location>
</feature>
<evidence type="ECO:0000313" key="3">
    <source>
        <dbReference type="Proteomes" id="UP000177798"/>
    </source>
</evidence>
<sequence>MSLSNFPSNPLLLEDDGQNHNNNSLETTSFSKQGEEEKEFGSDPNSRYSDSSPGVDTEEYHPPTSDPPTSFERYSIASTNLASHLYDQESGNSSLLPRQNSHPAPSDSYRPSDDFDHQTAYPSEPQQYLYPLPHYQPYISEPYESYSSSNQSFDCQLYGNQLPDDRPSRNITSIDGQTSNDQFASDQISSSRFFDSQGLSLHHKIPAIIQGLELTYDGYPVLRPGTLTMSIIPPPTHNELGYLKAWIPKNGPEIENFFAQRHSMHRCSPNVPLRDQLHGVIRIMLFEQAAFEPENDDINHNYD</sequence>
<feature type="compositionally biased region" description="Polar residues" evidence="1">
    <location>
        <begin position="89"/>
        <end position="103"/>
    </location>
</feature>
<gene>
    <name evidence="2" type="ORF">sscle_14g097420</name>
</gene>
<evidence type="ECO:0000313" key="2">
    <source>
        <dbReference type="EMBL" id="APA14972.1"/>
    </source>
</evidence>
<dbReference type="VEuPathDB" id="FungiDB:sscle_14g097420"/>
<dbReference type="RefSeq" id="XP_001585452.1">
    <property type="nucleotide sequence ID" value="XM_001585402.1"/>
</dbReference>
<protein>
    <submittedName>
        <fullName evidence="2">Uncharacterized protein</fullName>
    </submittedName>
</protein>